<accession>A0ABV3Q379</accession>
<protein>
    <submittedName>
        <fullName evidence="2">Uncharacterized protein</fullName>
    </submittedName>
</protein>
<keyword evidence="1" id="KW-0472">Membrane</keyword>
<keyword evidence="1" id="KW-1133">Transmembrane helix</keyword>
<comment type="caution">
    <text evidence="2">The sequence shown here is derived from an EMBL/GenBank/DDBJ whole genome shotgun (WGS) entry which is preliminary data.</text>
</comment>
<name>A0ABV3Q379_9BACL</name>
<reference evidence="2 3" key="1">
    <citation type="journal article" date="1979" name="Int. J. Syst. Evol. Microbiol.">
        <title>Bacillus globisporus subsp. marinus subsp. nov.</title>
        <authorList>
            <person name="Liu H."/>
        </authorList>
    </citation>
    <scope>NUCLEOTIDE SEQUENCE [LARGE SCALE GENOMIC DNA]</scope>
    <source>
        <strain evidence="2 3">DSM 1297</strain>
    </source>
</reference>
<keyword evidence="1" id="KW-0812">Transmembrane</keyword>
<keyword evidence="3" id="KW-1185">Reference proteome</keyword>
<sequence length="188" mass="22220">MGRRYSEYVSSIKYFKKRYGNLNGKTITYQNKIKELIKVHHTHDEVNDLFKKITTDLEINESTKHFIGIPNIILASLIAFIPTFVLAYITSKTTSLFQYANKLLEINLKEYEDKEAALIYTKELHESVDGFSEVYNIFFYYMICFFIISILIFGAGYYSFFRKKSNIYLYRMILEEIISEKAKEHNNS</sequence>
<feature type="transmembrane region" description="Helical" evidence="1">
    <location>
        <begin position="138"/>
        <end position="161"/>
    </location>
</feature>
<feature type="transmembrane region" description="Helical" evidence="1">
    <location>
        <begin position="66"/>
        <end position="89"/>
    </location>
</feature>
<evidence type="ECO:0000313" key="2">
    <source>
        <dbReference type="EMBL" id="MEW9501798.1"/>
    </source>
</evidence>
<dbReference type="Proteomes" id="UP001556040">
    <property type="component" value="Unassembled WGS sequence"/>
</dbReference>
<gene>
    <name evidence="2" type="ORF">AB1471_08275</name>
</gene>
<proteinExistence type="predicted"/>
<dbReference type="RefSeq" id="WP_367779281.1">
    <property type="nucleotide sequence ID" value="NZ_JBFMIA010000005.1"/>
</dbReference>
<evidence type="ECO:0000256" key="1">
    <source>
        <dbReference type="SAM" id="Phobius"/>
    </source>
</evidence>
<organism evidence="2 3">
    <name type="scientific">Jeotgalibacillus marinus</name>
    <dbReference type="NCBI Taxonomy" id="86667"/>
    <lineage>
        <taxon>Bacteria</taxon>
        <taxon>Bacillati</taxon>
        <taxon>Bacillota</taxon>
        <taxon>Bacilli</taxon>
        <taxon>Bacillales</taxon>
        <taxon>Caryophanaceae</taxon>
        <taxon>Jeotgalibacillus</taxon>
    </lineage>
</organism>
<dbReference type="EMBL" id="JBFMIA010000005">
    <property type="protein sequence ID" value="MEW9501798.1"/>
    <property type="molecule type" value="Genomic_DNA"/>
</dbReference>
<evidence type="ECO:0000313" key="3">
    <source>
        <dbReference type="Proteomes" id="UP001556040"/>
    </source>
</evidence>